<evidence type="ECO:0000256" key="1">
    <source>
        <dbReference type="SAM" id="SignalP"/>
    </source>
</evidence>
<dbReference type="OrthoDB" id="10281998at2759"/>
<accession>A0A6P8J9Y0</accession>
<dbReference type="Proteomes" id="UP000515163">
    <property type="component" value="Unplaced"/>
</dbReference>
<dbReference type="AlphaFoldDB" id="A0A6P8J9Y0"/>
<dbReference type="KEGG" id="aten:116308294"/>
<keyword evidence="2" id="KW-1185">Reference proteome</keyword>
<gene>
    <name evidence="3" type="primary">LOC116308294</name>
</gene>
<dbReference type="InParanoid" id="A0A6P8J9Y0"/>
<evidence type="ECO:0000313" key="2">
    <source>
        <dbReference type="Proteomes" id="UP000515163"/>
    </source>
</evidence>
<evidence type="ECO:0000313" key="3">
    <source>
        <dbReference type="RefSeq" id="XP_031574543.1"/>
    </source>
</evidence>
<keyword evidence="1" id="KW-0732">Signal</keyword>
<dbReference type="GeneID" id="116308294"/>
<protein>
    <submittedName>
        <fullName evidence="3">Uncharacterized protein LOC116308294</fullName>
    </submittedName>
</protein>
<feature type="signal peptide" evidence="1">
    <location>
        <begin position="1"/>
        <end position="36"/>
    </location>
</feature>
<sequence>MYLKQMIFLGFSDRTFSHRSLIFPLLLFILSGYCSAVPSRTTSSDSRSCYQTGAPEKNVTLMYGLDNPKVEKSLIGHVKTLKECVEIACRRENASLAFTSRFDCYSVTCHGDEELCWLLPSFNNPTLVFARLERKKFNDSKKSKETKKGG</sequence>
<feature type="chain" id="PRO_5027976472" evidence="1">
    <location>
        <begin position="37"/>
        <end position="150"/>
    </location>
</feature>
<dbReference type="RefSeq" id="XP_031574543.1">
    <property type="nucleotide sequence ID" value="XM_031718683.1"/>
</dbReference>
<organism evidence="2 3">
    <name type="scientific">Actinia tenebrosa</name>
    <name type="common">Australian red waratah sea anemone</name>
    <dbReference type="NCBI Taxonomy" id="6105"/>
    <lineage>
        <taxon>Eukaryota</taxon>
        <taxon>Metazoa</taxon>
        <taxon>Cnidaria</taxon>
        <taxon>Anthozoa</taxon>
        <taxon>Hexacorallia</taxon>
        <taxon>Actiniaria</taxon>
        <taxon>Actiniidae</taxon>
        <taxon>Actinia</taxon>
    </lineage>
</organism>
<name>A0A6P8J9Y0_ACTTE</name>
<reference evidence="3" key="1">
    <citation type="submission" date="2025-08" db="UniProtKB">
        <authorList>
            <consortium name="RefSeq"/>
        </authorList>
    </citation>
    <scope>IDENTIFICATION</scope>
    <source>
        <tissue evidence="3">Tentacle</tissue>
    </source>
</reference>
<proteinExistence type="predicted"/>